<keyword evidence="2" id="KW-1185">Reference proteome</keyword>
<dbReference type="InParanoid" id="A0A1B7MQU3"/>
<gene>
    <name evidence="1" type="ORF">K503DRAFT_773940</name>
</gene>
<organism evidence="1 2">
    <name type="scientific">Rhizopogon vinicolor AM-OR11-026</name>
    <dbReference type="NCBI Taxonomy" id="1314800"/>
    <lineage>
        <taxon>Eukaryota</taxon>
        <taxon>Fungi</taxon>
        <taxon>Dikarya</taxon>
        <taxon>Basidiomycota</taxon>
        <taxon>Agaricomycotina</taxon>
        <taxon>Agaricomycetes</taxon>
        <taxon>Agaricomycetidae</taxon>
        <taxon>Boletales</taxon>
        <taxon>Suillineae</taxon>
        <taxon>Rhizopogonaceae</taxon>
        <taxon>Rhizopogon</taxon>
    </lineage>
</organism>
<dbReference type="EMBL" id="KV448544">
    <property type="protein sequence ID" value="OAX34992.1"/>
    <property type="molecule type" value="Genomic_DNA"/>
</dbReference>
<name>A0A1B7MQU3_9AGAM</name>
<protein>
    <submittedName>
        <fullName evidence="1">Uncharacterized protein</fullName>
    </submittedName>
</protein>
<proteinExistence type="predicted"/>
<accession>A0A1B7MQU3</accession>
<dbReference type="Proteomes" id="UP000092154">
    <property type="component" value="Unassembled WGS sequence"/>
</dbReference>
<dbReference type="OrthoDB" id="2909316at2759"/>
<dbReference type="AlphaFoldDB" id="A0A1B7MQU3"/>
<reference evidence="1 2" key="1">
    <citation type="submission" date="2016-06" db="EMBL/GenBank/DDBJ databases">
        <title>Comparative genomics of the ectomycorrhizal sister species Rhizopogon vinicolor and Rhizopogon vesiculosus (Basidiomycota: Boletales) reveals a divergence of the mating type B locus.</title>
        <authorList>
            <consortium name="DOE Joint Genome Institute"/>
            <person name="Mujic A.B."/>
            <person name="Kuo A."/>
            <person name="Tritt A."/>
            <person name="Lipzen A."/>
            <person name="Chen C."/>
            <person name="Johnson J."/>
            <person name="Sharma A."/>
            <person name="Barry K."/>
            <person name="Grigoriev I.V."/>
            <person name="Spatafora J.W."/>
        </authorList>
    </citation>
    <scope>NUCLEOTIDE SEQUENCE [LARGE SCALE GENOMIC DNA]</scope>
    <source>
        <strain evidence="1 2">AM-OR11-026</strain>
    </source>
</reference>
<sequence>MSIVARSSDTVLLPTGYTAYIFGVSYILPNVKVLTAAHVVCLQSATSDWMQQVVVKVQNTSGNDFNEIKFQGLNGPMVVTSGSLGFVDQQTVVVPANHTKNRHLELIFSTYENQTSATGDAQEIKGFQKDPYTSTVVPWVSTYIYRTEDGGDSDYDDTTFVVTLVHQEDAIPAISNNSRKCKKLTKIFSMQNLQNRVGGYTIDRN</sequence>
<evidence type="ECO:0000313" key="1">
    <source>
        <dbReference type="EMBL" id="OAX34992.1"/>
    </source>
</evidence>
<evidence type="ECO:0000313" key="2">
    <source>
        <dbReference type="Proteomes" id="UP000092154"/>
    </source>
</evidence>